<evidence type="ECO:0000313" key="5">
    <source>
        <dbReference type="EMBL" id="AAS49061.1"/>
    </source>
</evidence>
<evidence type="ECO:0000313" key="3">
    <source>
        <dbReference type="EMBL" id="AAC32429.1"/>
    </source>
</evidence>
<evidence type="ECO:0000256" key="1">
    <source>
        <dbReference type="SAM" id="MobiDB-lite"/>
    </source>
</evidence>
<protein>
    <submittedName>
        <fullName evidence="5">At2g22820</fullName>
    </submittedName>
</protein>
<evidence type="ECO:0000313" key="6">
    <source>
        <dbReference type="EMBL" id="AEC07361.1"/>
    </source>
</evidence>
<organism evidence="3">
    <name type="scientific">Arabidopsis thaliana</name>
    <name type="common">Mouse-ear cress</name>
    <dbReference type="NCBI Taxonomy" id="3702"/>
    <lineage>
        <taxon>Eukaryota</taxon>
        <taxon>Viridiplantae</taxon>
        <taxon>Streptophyta</taxon>
        <taxon>Embryophyta</taxon>
        <taxon>Tracheophyta</taxon>
        <taxon>Spermatophyta</taxon>
        <taxon>Magnoliopsida</taxon>
        <taxon>eudicotyledons</taxon>
        <taxon>Gunneridae</taxon>
        <taxon>Pentapetalae</taxon>
        <taxon>rosids</taxon>
        <taxon>malvids</taxon>
        <taxon>Brassicales</taxon>
        <taxon>Brassicaceae</taxon>
        <taxon>Camelineae</taxon>
        <taxon>Arabidopsis</taxon>
    </lineage>
</organism>
<reference evidence="6" key="7">
    <citation type="submission" date="2016-05" db="EMBL/GenBank/DDBJ databases">
        <authorList>
            <person name="Krishnakumar V."/>
            <person name="Cheng C.-Y."/>
            <person name="Chan A.P."/>
            <person name="Schobel S."/>
            <person name="Kim M."/>
            <person name="Ferlanti E.S."/>
            <person name="Belyaeva I."/>
            <person name="Rosen B.D."/>
            <person name="Micklem G."/>
            <person name="Miller J.R."/>
            <person name="Vaughn M."/>
            <person name="Town C.D."/>
        </authorList>
    </citation>
    <scope>NUCLEOTIDE SEQUENCE</scope>
</reference>
<gene>
    <name evidence="2 3" type="ordered locus">At2g22820</name>
    <name evidence="6" type="ORF">T30L20.8</name>
</gene>
<dbReference type="Araport" id="AT2G22820"/>
<evidence type="ECO:0000313" key="4">
    <source>
        <dbReference type="EMBL" id="AAM15066.1"/>
    </source>
</evidence>
<evidence type="ECO:0000313" key="7">
    <source>
        <dbReference type="Proteomes" id="UP000006548"/>
    </source>
</evidence>
<name>O82813_ARATH</name>
<feature type="region of interest" description="Disordered" evidence="1">
    <location>
        <begin position="1"/>
        <end position="21"/>
    </location>
</feature>
<reference evidence="3" key="2">
    <citation type="submission" date="2000-03" db="EMBL/GenBank/DDBJ databases">
        <authorList>
            <person name="Rounsley S.D."/>
            <person name="Lin X."/>
            <person name="Ketchum K.A."/>
            <person name="Crosby M.L."/>
            <person name="Brandon R.C."/>
            <person name="Sykes S.M."/>
            <person name="Kaul S."/>
            <person name="Mason T.M."/>
            <person name="Kerlavage A.R."/>
            <person name="Adams M.D."/>
            <person name="Somerville C.R."/>
            <person name="Venter J.C."/>
        </authorList>
    </citation>
    <scope>NUCLEOTIDE SEQUENCE</scope>
</reference>
<reference evidence="6 7" key="1">
    <citation type="journal article" date="1999" name="Nature">
        <title>Sequence and analysis of chromosome 2 of the plant Arabidopsis thaliana.</title>
        <authorList>
            <person name="Lin X."/>
            <person name="Kaul S."/>
            <person name="Rounsley S."/>
            <person name="Shea T.P."/>
            <person name="Benito M.I."/>
            <person name="Town C.D."/>
            <person name="Fujii C.Y."/>
            <person name="Mason T."/>
            <person name="Bowman C.L."/>
            <person name="Barnstead M."/>
            <person name="Feldblyum T.V."/>
            <person name="Buell C.R."/>
            <person name="Ketchum K.A."/>
            <person name="Lee J."/>
            <person name="Ronning C.M."/>
            <person name="Koo H.L."/>
            <person name="Moffat K.S."/>
            <person name="Cronin L.A."/>
            <person name="Shen M."/>
            <person name="Pai G."/>
            <person name="Van Aken S."/>
            <person name="Umayam L."/>
            <person name="Tallon L.J."/>
            <person name="Gill J.E."/>
            <person name="Adams M.D."/>
            <person name="Carrera A.J."/>
            <person name="Creasy T.H."/>
            <person name="Goodman H.M."/>
            <person name="Somerville C.R."/>
            <person name="Copenhaver G.P."/>
            <person name="Preuss D."/>
            <person name="Nierman W.C."/>
            <person name="White O."/>
            <person name="Eisen J.A."/>
            <person name="Salzberg S.L."/>
            <person name="Fraser C.M."/>
            <person name="Venter J.C."/>
        </authorList>
    </citation>
    <scope>NUCLEOTIDE SEQUENCE [LARGE SCALE GENOMIC DNA]</scope>
    <source>
        <strain evidence="7">cv. Columbia</strain>
    </source>
</reference>
<sequence>MKIKKKNRRKVDLHRRENPRASQCRLCEQDAAGLEPTNTTTGAGDVGQNIRKVGTANYRKIFGR</sequence>
<feature type="compositionally biased region" description="Basic residues" evidence="1">
    <location>
        <begin position="1"/>
        <end position="13"/>
    </location>
</feature>
<dbReference type="GeneID" id="816813"/>
<dbReference type="TAIR" id="AT2G22820"/>
<dbReference type="HOGENOM" id="CLU_2870662_0_0_1"/>
<accession>O82813</accession>
<dbReference type="SMR" id="O82813"/>
<reference evidence="7" key="8">
    <citation type="journal article" date="2017" name="Plant J.">
        <title>Araport11: a complete reannotation of the Arabidopsis thaliana reference genome.</title>
        <authorList>
            <person name="Cheng C.Y."/>
            <person name="Krishnakumar V."/>
            <person name="Chan A.P."/>
            <person name="Thibaud-Nissen F."/>
            <person name="Schobel S."/>
            <person name="Town C.D."/>
        </authorList>
    </citation>
    <scope>GENOME REANNOTATION</scope>
    <source>
        <strain evidence="7">cv. Columbia</strain>
    </source>
</reference>
<reference evidence="5" key="5">
    <citation type="submission" date="2004-03" db="EMBL/GenBank/DDBJ databases">
        <title>Arabidopsis ORF clones.</title>
        <authorList>
            <person name="Cheuk R."/>
            <person name="Chen H."/>
            <person name="Kim C.J."/>
            <person name="Shinn P."/>
            <person name="Carninci P."/>
            <person name="Hayashizaki Y."/>
            <person name="Ishida J."/>
            <person name="Kamiya A."/>
            <person name="Kawai J."/>
            <person name="Narusaka M."/>
            <person name="Sakurai T."/>
            <person name="Satou M."/>
            <person name="Seki M."/>
            <person name="Shinozaki K."/>
            <person name="Ecker J.R."/>
        </authorList>
    </citation>
    <scope>NUCLEOTIDE SEQUENCE</scope>
</reference>
<dbReference type="EMBL" id="AC005617">
    <property type="protein sequence ID" value="AAM15066.1"/>
    <property type="molecule type" value="Genomic_DNA"/>
</dbReference>
<dbReference type="EMBL" id="AC004786">
    <property type="protein sequence ID" value="AAC32429.1"/>
    <property type="molecule type" value="Genomic_DNA"/>
</dbReference>
<reference evidence="4" key="3">
    <citation type="submission" date="2000-03" db="EMBL/GenBank/DDBJ databases">
        <authorList>
            <person name="Rounsley S.D."/>
            <person name="Lin X."/>
            <person name="Kaul S."/>
            <person name="Shea T.P."/>
            <person name="Fujii C.Y."/>
            <person name="Mason T.M."/>
            <person name="Shen M."/>
            <person name="Ronning C.M."/>
            <person name="Fraser C.M."/>
            <person name="Somerville C.R."/>
            <person name="Venter J.C."/>
        </authorList>
    </citation>
    <scope>NUCLEOTIDE SEQUENCE</scope>
</reference>
<dbReference type="EMBL" id="BT011698">
    <property type="protein sequence ID" value="AAS49061.1"/>
    <property type="molecule type" value="mRNA"/>
</dbReference>
<proteinExistence type="evidence at transcript level"/>
<dbReference type="KEGG" id="ath:AT2G22820"/>
<dbReference type="PaxDb" id="3702-AT2G22820.1"/>
<dbReference type="PIR" id="C84617">
    <property type="entry name" value="C84617"/>
</dbReference>
<reference evidence="6" key="6">
    <citation type="submission" date="2011-02" db="EMBL/GenBank/DDBJ databases">
        <authorList>
            <consortium name="TAIR"/>
            <person name="Swarbreck D."/>
            <person name="Lamesch P."/>
            <person name="Wilks C."/>
            <person name="Huala E."/>
        </authorList>
    </citation>
    <scope>NUCLEOTIDE SEQUENCE</scope>
</reference>
<dbReference type="Proteomes" id="UP000006548">
    <property type="component" value="Chromosome 2"/>
</dbReference>
<evidence type="ECO:0000313" key="2">
    <source>
        <dbReference type="Araport" id="AT2G22820"/>
    </source>
</evidence>
<reference evidence="3" key="4">
    <citation type="submission" date="2002-02" db="EMBL/GenBank/DDBJ databases">
        <authorList>
            <person name="Town C.D."/>
            <person name="Kaul S."/>
        </authorList>
    </citation>
    <scope>NUCLEOTIDE SEQUENCE</scope>
</reference>
<dbReference type="EMBL" id="CP002685">
    <property type="protein sequence ID" value="AEC07361.1"/>
    <property type="molecule type" value="Genomic_DNA"/>
</dbReference>
<dbReference type="AlphaFoldDB" id="O82813"/>
<keyword evidence="7" id="KW-1185">Reference proteome</keyword>